<dbReference type="EMBL" id="ACFU01000034">
    <property type="protein sequence ID" value="EEF12897.1"/>
    <property type="molecule type" value="Genomic_DNA"/>
</dbReference>
<evidence type="ECO:0000313" key="1">
    <source>
        <dbReference type="EMBL" id="EEF12897.1"/>
    </source>
</evidence>
<gene>
    <name evidence="1" type="ORF">CAMRE0001_3004</name>
</gene>
<accession>B9D535</accession>
<reference evidence="1 2" key="1">
    <citation type="submission" date="2008-08" db="EMBL/GenBank/DDBJ databases">
        <authorList>
            <person name="Madupu R."/>
            <person name="Durkin A.S."/>
            <person name="Torralba M."/>
            <person name="Methe B."/>
            <person name="Sutton G.G."/>
            <person name="Strausberg R.L."/>
            <person name="Nelson K.E."/>
        </authorList>
    </citation>
    <scope>NUCLEOTIDE SEQUENCE [LARGE SCALE GENOMIC DNA]</scope>
    <source>
        <strain evidence="1 2">RM3267</strain>
    </source>
</reference>
<proteinExistence type="predicted"/>
<comment type="caution">
    <text evidence="1">The sequence shown here is derived from an EMBL/GenBank/DDBJ whole genome shotgun (WGS) entry which is preliminary data.</text>
</comment>
<name>B9D535_CAMRE</name>
<dbReference type="AlphaFoldDB" id="B9D535"/>
<dbReference type="Proteomes" id="UP000003082">
    <property type="component" value="Unassembled WGS sequence"/>
</dbReference>
<organism evidence="1 2">
    <name type="scientific">Campylobacter rectus RM3267</name>
    <dbReference type="NCBI Taxonomy" id="553218"/>
    <lineage>
        <taxon>Bacteria</taxon>
        <taxon>Pseudomonadati</taxon>
        <taxon>Campylobacterota</taxon>
        <taxon>Epsilonproteobacteria</taxon>
        <taxon>Campylobacterales</taxon>
        <taxon>Campylobacteraceae</taxon>
        <taxon>Campylobacter</taxon>
    </lineage>
</organism>
<protein>
    <submittedName>
        <fullName evidence="1">Uncharacterized protein</fullName>
    </submittedName>
</protein>
<keyword evidence="2" id="KW-1185">Reference proteome</keyword>
<evidence type="ECO:0000313" key="2">
    <source>
        <dbReference type="Proteomes" id="UP000003082"/>
    </source>
</evidence>
<sequence length="62" mass="7018">MRVSATQICKFDFKCERKTIRRSIFLLRASARNALLAVANAVKLNFTTRRRGGNEPSEGAYI</sequence>